<dbReference type="RefSeq" id="YP_006561158.1">
    <property type="nucleotide sequence ID" value="NC_018283.1"/>
</dbReference>
<feature type="region of interest" description="Disordered" evidence="1">
    <location>
        <begin position="181"/>
        <end position="244"/>
    </location>
</feature>
<dbReference type="InterPro" id="IPR012340">
    <property type="entry name" value="NA-bd_OB-fold"/>
</dbReference>
<name>I6NTP8_9CAUD</name>
<evidence type="ECO:0000313" key="2">
    <source>
        <dbReference type="EMBL" id="AEY69584.1"/>
    </source>
</evidence>
<sequence length="244" mass="27603">MARLEIVKEVENAILYADGDGNPYIRVNGARASYPFLGTPSKDEDDNGNETKKWRIVLMLPKKTHVAAKNLIVEQIEKLMKQNSNVPKDRWFIKNGDDSDDENMHGHWLVAASDGRYRPKCRDVNGQVIDEIDEIDNTFYGGCWVHALIRPWFFDGKSRNSKKPLPKRVCAGISSVVFSEDDKPFGTGRIDDDDVWGNDDGMGGDDRSSRRGRGRDNDEDEDDRSSRRGRGRSRDNDDDPADGL</sequence>
<proteinExistence type="predicted"/>
<dbReference type="EMBL" id="JN564907">
    <property type="protein sequence ID" value="AEY69584.1"/>
    <property type="molecule type" value="Genomic_DNA"/>
</dbReference>
<dbReference type="Pfam" id="PF10991">
    <property type="entry name" value="Enc34_ssDNA-bd"/>
    <property type="match status" value="1"/>
</dbReference>
<evidence type="ECO:0000313" key="3">
    <source>
        <dbReference type="Proteomes" id="UP000009012"/>
    </source>
</evidence>
<accession>I6NTP8</accession>
<gene>
    <name evidence="2" type="ORF">AH2_00074</name>
</gene>
<dbReference type="GeneID" id="13405254"/>
<dbReference type="Proteomes" id="UP000009012">
    <property type="component" value="Segment"/>
</dbReference>
<dbReference type="KEGG" id="vg:13405254"/>
<keyword evidence="3" id="KW-1185">Reference proteome</keyword>
<organism evidence="2 3">
    <name type="scientific">Burkholderia phage vB_BceS_AH2</name>
    <dbReference type="NCBI Taxonomy" id="1133022"/>
    <lineage>
        <taxon>Viruses</taxon>
        <taxon>Duplodnaviria</taxon>
        <taxon>Heunggongvirae</taxon>
        <taxon>Uroviricota</taxon>
        <taxon>Caudoviricetes</taxon>
        <taxon>Casjensviridae</taxon>
        <taxon>Ahduovirus</taxon>
        <taxon>Ahduovirus AH2</taxon>
        <taxon>Burkholderia virus AH2</taxon>
    </lineage>
</organism>
<reference evidence="2 3" key="1">
    <citation type="journal article" date="2012" name="BMC Genomics">
        <title>Comparative analysis of two phenotypically-similar but genomically-distinct Burkholderia cenocepacia-specific bacteriophages.</title>
        <authorList>
            <person name="Lynch K.H."/>
            <person name="Stothard P."/>
            <person name="Dennis J.J."/>
        </authorList>
    </citation>
    <scope>NUCLEOTIDE SEQUENCE [LARGE SCALE GENOMIC DNA]</scope>
</reference>
<dbReference type="OrthoDB" id="9501at10239"/>
<evidence type="ECO:0000256" key="1">
    <source>
        <dbReference type="SAM" id="MobiDB-lite"/>
    </source>
</evidence>
<protein>
    <submittedName>
        <fullName evidence="2">Single-stranded DNA binding protein</fullName>
    </submittedName>
</protein>
<dbReference type="InterPro" id="IPR022595">
    <property type="entry name" value="Enc34_ssDNA-bd"/>
</dbReference>
<dbReference type="Gene3D" id="2.40.50.140">
    <property type="entry name" value="Nucleic acid-binding proteins"/>
    <property type="match status" value="1"/>
</dbReference>